<gene>
    <name evidence="1" type="ORF">VSR73_08190</name>
</gene>
<dbReference type="EMBL" id="JAYMRV010000002">
    <property type="protein sequence ID" value="MEM5421046.1"/>
    <property type="molecule type" value="Genomic_DNA"/>
</dbReference>
<name>A0ABU9RLV3_9BURK</name>
<organism evidence="1 2">
    <name type="scientific">Paraburkholderia ferrariae</name>
    <dbReference type="NCBI Taxonomy" id="386056"/>
    <lineage>
        <taxon>Bacteria</taxon>
        <taxon>Pseudomonadati</taxon>
        <taxon>Pseudomonadota</taxon>
        <taxon>Betaproteobacteria</taxon>
        <taxon>Burkholderiales</taxon>
        <taxon>Burkholderiaceae</taxon>
        <taxon>Paraburkholderia</taxon>
    </lineage>
</organism>
<evidence type="ECO:0000313" key="1">
    <source>
        <dbReference type="EMBL" id="MEM5421046.1"/>
    </source>
</evidence>
<dbReference type="RefSeq" id="WP_069266298.1">
    <property type="nucleotide sequence ID" value="NZ_JAYMRV010000002.1"/>
</dbReference>
<accession>A0ABU9RLV3</accession>
<proteinExistence type="predicted"/>
<keyword evidence="2" id="KW-1185">Reference proteome</keyword>
<dbReference type="Proteomes" id="UP001489897">
    <property type="component" value="Unassembled WGS sequence"/>
</dbReference>
<comment type="caution">
    <text evidence="1">The sequence shown here is derived from an EMBL/GenBank/DDBJ whole genome shotgun (WGS) entry which is preliminary data.</text>
</comment>
<reference evidence="1 2" key="1">
    <citation type="submission" date="2024-01" db="EMBL/GenBank/DDBJ databases">
        <title>The diversity of rhizobia nodulating Mimosa spp. in eleven states of Brazil covering several biomes is determined by host plant, location, and edaphic factors.</title>
        <authorList>
            <person name="Rouws L."/>
            <person name="Barauna A."/>
            <person name="Beukes C."/>
            <person name="De Faria S.M."/>
            <person name="Gross E."/>
            <person name="Dos Reis Junior F.B."/>
            <person name="Simon M."/>
            <person name="Maluk M."/>
            <person name="Odee D.W."/>
            <person name="Kenicer G."/>
            <person name="Young J.P.W."/>
            <person name="Reis V.M."/>
            <person name="Zilli J."/>
            <person name="James E.K."/>
        </authorList>
    </citation>
    <scope>NUCLEOTIDE SEQUENCE [LARGE SCALE GENOMIC DNA]</scope>
    <source>
        <strain evidence="1 2">JPY167</strain>
    </source>
</reference>
<evidence type="ECO:0000313" key="2">
    <source>
        <dbReference type="Proteomes" id="UP001489897"/>
    </source>
</evidence>
<sequence>MEKYLIARSGKAKPENVHQIVQEALRSAATASTPNSAIDVLGDALLELERLLELKSGRMH</sequence>
<protein>
    <submittedName>
        <fullName evidence="1">Uncharacterized protein</fullName>
    </submittedName>
</protein>